<evidence type="ECO:0000313" key="12">
    <source>
        <dbReference type="Proteomes" id="UP000409037"/>
    </source>
</evidence>
<gene>
    <name evidence="11" type="primary">uvrD_1</name>
    <name evidence="11" type="ORF">PS833_02795</name>
</gene>
<evidence type="ECO:0000256" key="6">
    <source>
        <dbReference type="ARBA" id="ARBA00034617"/>
    </source>
</evidence>
<dbReference type="Pfam" id="PF13361">
    <property type="entry name" value="UvrD_C"/>
    <property type="match status" value="1"/>
</dbReference>
<dbReference type="GO" id="GO:0003677">
    <property type="term" value="F:DNA binding"/>
    <property type="evidence" value="ECO:0007669"/>
    <property type="project" value="InterPro"/>
</dbReference>
<keyword evidence="4 9" id="KW-0067">ATP-binding</keyword>
<proteinExistence type="predicted"/>
<dbReference type="SUPFAM" id="SSF52540">
    <property type="entry name" value="P-loop containing nucleoside triphosphate hydrolases"/>
    <property type="match status" value="1"/>
</dbReference>
<dbReference type="PANTHER" id="PTHR11070">
    <property type="entry name" value="UVRD / RECB / PCRA DNA HELICASE FAMILY MEMBER"/>
    <property type="match status" value="1"/>
</dbReference>
<name>A0A5E7D4K0_PSEFL</name>
<dbReference type="Proteomes" id="UP000409037">
    <property type="component" value="Unassembled WGS sequence"/>
</dbReference>
<dbReference type="CDD" id="cd17932">
    <property type="entry name" value="DEXQc_UvrD"/>
    <property type="match status" value="1"/>
</dbReference>
<protein>
    <recommendedName>
        <fullName evidence="7">DNA 3'-5' helicase</fullName>
        <ecNumber evidence="7">5.6.2.4</ecNumber>
    </recommendedName>
</protein>
<evidence type="ECO:0000256" key="2">
    <source>
        <dbReference type="ARBA" id="ARBA00022801"/>
    </source>
</evidence>
<evidence type="ECO:0000256" key="7">
    <source>
        <dbReference type="ARBA" id="ARBA00034808"/>
    </source>
</evidence>
<sequence>MPIMRSQDWRPRGIDDLEPDAWRALSQAGSTCVIAGPGAGKTEFLAQRAVYLLETGLCPAPYRVLAISFKSDAAENLATRVRKRCPAELANRFTSLTFDAFAKGLVDRFLSAIPAHWCPTRPYDLVFPSRRQKEGFLNLSSNTAPPQWRTEIAGFHAESFEARHVGAYRLPITQQAPQSGAEFIIQRWLAGQLATQPRSALTFVIINRLAELLLRSCPHIRRALQLTYPFVFVDEFQDTTFAQYDFLLSAFSGGEIAVTAVGDDKQRIMTWAGARTDAFERFAIDFAATRIQLLFNFRSSPDLVRIQHVVARALDPHSAFTVAQAVRQVDGDVAQVWNSPTILREAEYLARWLATDMVTRGRAPRDYAILVKQKSDDVEADLAATFAQAGLRLRNESHSLGRTTLQDLLSDEFARVAIALFRLGSTQRAPDAWQICSAALSAVRAVADGDDITEARTDAELTAFLATMRGEMRNTPPSEVSVTTFVNRVLAFLDLSAVARTYLEYSSGDLLAIMVEAFQLHLAASARGAANWTICLDTFEGLEQIPLMTVHKSKGLEYDTIVFVGLDDQAWWAHTPGNAEGLATFFVALTRAKQRAIFAFCRERGQRRRVAELYQLLSDAAVPEITTD</sequence>
<evidence type="ECO:0000259" key="10">
    <source>
        <dbReference type="PROSITE" id="PS51198"/>
    </source>
</evidence>
<dbReference type="InterPro" id="IPR014017">
    <property type="entry name" value="DNA_helicase_UvrD-like_C"/>
</dbReference>
<keyword evidence="3 9" id="KW-0347">Helicase</keyword>
<evidence type="ECO:0000256" key="5">
    <source>
        <dbReference type="ARBA" id="ARBA00023235"/>
    </source>
</evidence>
<evidence type="ECO:0000313" key="11">
    <source>
        <dbReference type="EMBL" id="VVO02784.1"/>
    </source>
</evidence>
<keyword evidence="2 9" id="KW-0378">Hydrolase</keyword>
<reference evidence="11 12" key="1">
    <citation type="submission" date="2019-09" db="EMBL/GenBank/DDBJ databases">
        <authorList>
            <person name="Chandra G."/>
            <person name="Truman W A."/>
        </authorList>
    </citation>
    <scope>NUCLEOTIDE SEQUENCE [LARGE SCALE GENOMIC DNA]</scope>
    <source>
        <strain evidence="11">PS833</strain>
    </source>
</reference>
<dbReference type="AlphaFoldDB" id="A0A5E7D4K0"/>
<dbReference type="GO" id="GO:0005524">
    <property type="term" value="F:ATP binding"/>
    <property type="evidence" value="ECO:0007669"/>
    <property type="project" value="UniProtKB-UniRule"/>
</dbReference>
<keyword evidence="5" id="KW-0413">Isomerase</keyword>
<dbReference type="InterPro" id="IPR014016">
    <property type="entry name" value="UvrD-like_ATP-bd"/>
</dbReference>
<organism evidence="11 12">
    <name type="scientific">Pseudomonas fluorescens</name>
    <dbReference type="NCBI Taxonomy" id="294"/>
    <lineage>
        <taxon>Bacteria</taxon>
        <taxon>Pseudomonadati</taxon>
        <taxon>Pseudomonadota</taxon>
        <taxon>Gammaproteobacteria</taxon>
        <taxon>Pseudomonadales</taxon>
        <taxon>Pseudomonadaceae</taxon>
        <taxon>Pseudomonas</taxon>
    </lineage>
</organism>
<keyword evidence="1 9" id="KW-0547">Nucleotide-binding</keyword>
<comment type="catalytic activity">
    <reaction evidence="6">
        <text>Couples ATP hydrolysis with the unwinding of duplex DNA by translocating in the 3'-5' direction.</text>
        <dbReference type="EC" id="5.6.2.4"/>
    </reaction>
</comment>
<evidence type="ECO:0000256" key="4">
    <source>
        <dbReference type="ARBA" id="ARBA00022840"/>
    </source>
</evidence>
<evidence type="ECO:0000256" key="1">
    <source>
        <dbReference type="ARBA" id="ARBA00022741"/>
    </source>
</evidence>
<dbReference type="GO" id="GO:0016887">
    <property type="term" value="F:ATP hydrolysis activity"/>
    <property type="evidence" value="ECO:0007669"/>
    <property type="project" value="RHEA"/>
</dbReference>
<feature type="binding site" evidence="9">
    <location>
        <begin position="35"/>
        <end position="42"/>
    </location>
    <ligand>
        <name>ATP</name>
        <dbReference type="ChEBI" id="CHEBI:30616"/>
    </ligand>
</feature>
<feature type="domain" description="UvrD-like helicase ATP-binding" evidence="10">
    <location>
        <begin position="14"/>
        <end position="300"/>
    </location>
</feature>
<accession>A0A5E7D4K0</accession>
<evidence type="ECO:0000256" key="8">
    <source>
        <dbReference type="ARBA" id="ARBA00048988"/>
    </source>
</evidence>
<dbReference type="InterPro" id="IPR027417">
    <property type="entry name" value="P-loop_NTPase"/>
</dbReference>
<dbReference type="InterPro" id="IPR000212">
    <property type="entry name" value="DNA_helicase_UvrD/REP"/>
</dbReference>
<dbReference type="EMBL" id="CABVHU010000006">
    <property type="protein sequence ID" value="VVO02784.1"/>
    <property type="molecule type" value="Genomic_DNA"/>
</dbReference>
<dbReference type="Pfam" id="PF00580">
    <property type="entry name" value="UvrD-helicase"/>
    <property type="match status" value="1"/>
</dbReference>
<comment type="catalytic activity">
    <reaction evidence="8">
        <text>ATP + H2O = ADP + phosphate + H(+)</text>
        <dbReference type="Rhea" id="RHEA:13065"/>
        <dbReference type="ChEBI" id="CHEBI:15377"/>
        <dbReference type="ChEBI" id="CHEBI:15378"/>
        <dbReference type="ChEBI" id="CHEBI:30616"/>
        <dbReference type="ChEBI" id="CHEBI:43474"/>
        <dbReference type="ChEBI" id="CHEBI:456216"/>
        <dbReference type="EC" id="5.6.2.4"/>
    </reaction>
</comment>
<evidence type="ECO:0000256" key="3">
    <source>
        <dbReference type="ARBA" id="ARBA00022806"/>
    </source>
</evidence>
<dbReference type="GO" id="GO:0043138">
    <property type="term" value="F:3'-5' DNA helicase activity"/>
    <property type="evidence" value="ECO:0007669"/>
    <property type="project" value="UniProtKB-EC"/>
</dbReference>
<dbReference type="Gene3D" id="1.10.486.10">
    <property type="entry name" value="PCRA, domain 4"/>
    <property type="match status" value="1"/>
</dbReference>
<dbReference type="Gene3D" id="3.40.50.300">
    <property type="entry name" value="P-loop containing nucleotide triphosphate hydrolases"/>
    <property type="match status" value="2"/>
</dbReference>
<evidence type="ECO:0000256" key="9">
    <source>
        <dbReference type="PROSITE-ProRule" id="PRU00560"/>
    </source>
</evidence>
<dbReference type="OrthoDB" id="384988at2"/>
<dbReference type="PROSITE" id="PS51198">
    <property type="entry name" value="UVRD_HELICASE_ATP_BIND"/>
    <property type="match status" value="1"/>
</dbReference>
<dbReference type="EC" id="5.6.2.4" evidence="7"/>